<organism evidence="2 3">
    <name type="scientific">Glaciecola petra</name>
    <dbReference type="NCBI Taxonomy" id="3075602"/>
    <lineage>
        <taxon>Bacteria</taxon>
        <taxon>Pseudomonadati</taxon>
        <taxon>Pseudomonadota</taxon>
        <taxon>Gammaproteobacteria</taxon>
        <taxon>Alteromonadales</taxon>
        <taxon>Alteromonadaceae</taxon>
        <taxon>Glaciecola</taxon>
    </lineage>
</organism>
<dbReference type="Pfam" id="PF13729">
    <property type="entry name" value="TraF_2"/>
    <property type="match status" value="1"/>
</dbReference>
<name>A0ABU2ZVT4_9ALTE</name>
<dbReference type="RefSeq" id="WP_311369873.1">
    <property type="nucleotide sequence ID" value="NZ_JAVRHX010000006.1"/>
</dbReference>
<protein>
    <submittedName>
        <fullName evidence="2">Conjugal transfer protein TraF</fullName>
    </submittedName>
</protein>
<keyword evidence="1" id="KW-0732">Signal</keyword>
<dbReference type="EMBL" id="JAVRHX010000006">
    <property type="protein sequence ID" value="MDT0596351.1"/>
    <property type="molecule type" value="Genomic_DNA"/>
</dbReference>
<dbReference type="Proteomes" id="UP001253545">
    <property type="component" value="Unassembled WGS sequence"/>
</dbReference>
<keyword evidence="3" id="KW-1185">Reference proteome</keyword>
<gene>
    <name evidence="2" type="primary">traF</name>
    <name evidence="2" type="ORF">RM552_15965</name>
</gene>
<evidence type="ECO:0000313" key="3">
    <source>
        <dbReference type="Proteomes" id="UP001253545"/>
    </source>
</evidence>
<evidence type="ECO:0000256" key="1">
    <source>
        <dbReference type="SAM" id="SignalP"/>
    </source>
</evidence>
<comment type="caution">
    <text evidence="2">The sequence shown here is derived from an EMBL/GenBank/DDBJ whole genome shotgun (WGS) entry which is preliminary data.</text>
</comment>
<evidence type="ECO:0000313" key="2">
    <source>
        <dbReference type="EMBL" id="MDT0596351.1"/>
    </source>
</evidence>
<feature type="chain" id="PRO_5046274643" evidence="1">
    <location>
        <begin position="26"/>
        <end position="441"/>
    </location>
</feature>
<feature type="signal peptide" evidence="1">
    <location>
        <begin position="1"/>
        <end position="25"/>
    </location>
</feature>
<reference evidence="2 3" key="1">
    <citation type="submission" date="2023-09" db="EMBL/GenBank/DDBJ databases">
        <authorList>
            <person name="Rey-Velasco X."/>
        </authorList>
    </citation>
    <scope>NUCLEOTIDE SEQUENCE [LARGE SCALE GENOMIC DNA]</scope>
    <source>
        <strain evidence="2 3">P117</strain>
    </source>
</reference>
<accession>A0ABU2ZVT4</accession>
<dbReference type="InterPro" id="IPR032811">
    <property type="entry name" value="Put_conjugal_transfer"/>
</dbReference>
<sequence length="441" mass="47466">MNHIYPNKLVAGMLGLALVSANVSAQSVFQSTGSGVTRGAVSNSSDLNSLLRNPAAPSYRLGSEEGFSVNILPPIGGGYEVGEIDSLIDELDELIDILEQDDLSAEEALDAKDRFEPFLANAEQDGRIKLAGQAGIPLLPFFYRSTSWGTITFNASVSGSMRTTVLADDIEIIAFNDTFKINTASAVYVKSAGLVTLSVGYSHLLWETENLGLHAGINANVNQYELAKNIISLAGLEDGEDIGDAIQDDYENNALSNTNIAIDVGLLFVSNNANVGLSISDINEPEYDYGSLASTCSNLSGISLDNCFVAQDAIARGRIAANETFIANAQATLEASAWMGEGTRFGFHSSIDLNEKNDPIGDLYQWASVSATADFNNWLIPEFRLGYSKNLAGTELSYYSVGVTFLKHADLDVRWSDESVEIDDSNAPRSAFFSFSIQTKF</sequence>
<proteinExistence type="predicted"/>